<keyword evidence="4" id="KW-0949">S-adenosyl-L-methionine</keyword>
<dbReference type="OrthoDB" id="9806164at2"/>
<evidence type="ECO:0000313" key="5">
    <source>
        <dbReference type="EMBL" id="RFU15911.1"/>
    </source>
</evidence>
<evidence type="ECO:0000256" key="3">
    <source>
        <dbReference type="ARBA" id="ARBA00022679"/>
    </source>
</evidence>
<dbReference type="AlphaFoldDB" id="A0A372IME8"/>
<evidence type="ECO:0000313" key="6">
    <source>
        <dbReference type="Proteomes" id="UP000264702"/>
    </source>
</evidence>
<accession>A0A372IME8</accession>
<evidence type="ECO:0000256" key="4">
    <source>
        <dbReference type="RuleBase" id="RU362030"/>
    </source>
</evidence>
<dbReference type="InterPro" id="IPR011610">
    <property type="entry name" value="SAM_mthyl_Trfase_ML2640-like"/>
</dbReference>
<proteinExistence type="inferred from homology"/>
<dbReference type="RefSeq" id="WP_117301834.1">
    <property type="nucleotide sequence ID" value="NZ_QVQT02000005.1"/>
</dbReference>
<dbReference type="InterPro" id="IPR007213">
    <property type="entry name" value="Ppm1/Ppm2/Tcmp"/>
</dbReference>
<dbReference type="InterPro" id="IPR029063">
    <property type="entry name" value="SAM-dependent_MTases_sf"/>
</dbReference>
<dbReference type="Gene3D" id="3.40.50.150">
    <property type="entry name" value="Vaccinia Virus protein VP39"/>
    <property type="match status" value="1"/>
</dbReference>
<dbReference type="PANTHER" id="PTHR43619">
    <property type="entry name" value="S-ADENOSYL-L-METHIONINE-DEPENDENT METHYLTRANSFERASE YKTD-RELATED"/>
    <property type="match status" value="1"/>
</dbReference>
<keyword evidence="3 5" id="KW-0808">Transferase</keyword>
<comment type="function">
    <text evidence="4">Exhibits S-adenosyl-L-methionine-dependent methyltransferase activity.</text>
</comment>
<dbReference type="GO" id="GO:0008168">
    <property type="term" value="F:methyltransferase activity"/>
    <property type="evidence" value="ECO:0007669"/>
    <property type="project" value="UniProtKB-UniRule"/>
</dbReference>
<dbReference type="PANTHER" id="PTHR43619:SF2">
    <property type="entry name" value="S-ADENOSYL-L-METHIONINE-DEPENDENT METHYLTRANSFERASES SUPERFAMILY PROTEIN"/>
    <property type="match status" value="1"/>
</dbReference>
<organism evidence="5 6">
    <name type="scientific">Paracidobacterium acidisoli</name>
    <dbReference type="NCBI Taxonomy" id="2303751"/>
    <lineage>
        <taxon>Bacteria</taxon>
        <taxon>Pseudomonadati</taxon>
        <taxon>Acidobacteriota</taxon>
        <taxon>Terriglobia</taxon>
        <taxon>Terriglobales</taxon>
        <taxon>Acidobacteriaceae</taxon>
        <taxon>Paracidobacterium</taxon>
    </lineage>
</organism>
<keyword evidence="2 4" id="KW-0489">Methyltransferase</keyword>
<dbReference type="Proteomes" id="UP000264702">
    <property type="component" value="Unassembled WGS sequence"/>
</dbReference>
<dbReference type="GO" id="GO:0032259">
    <property type="term" value="P:methylation"/>
    <property type="evidence" value="ECO:0007669"/>
    <property type="project" value="UniProtKB-KW"/>
</dbReference>
<dbReference type="EC" id="2.1.1.-" evidence="4"/>
<gene>
    <name evidence="5" type="ORF">D0Y96_15955</name>
</gene>
<sequence length="283" mass="31093">MQQGRASRTALRVAMRRAAHQLYDEPLVFHDPLALRVLGEEDAARVLSETEAERNTPWVRGMRAFMAVRSRFAEDELATAMLRGARQYVVLGAGLDTFACRNPHEDLMVFEVDHPATQAWKRCMIDAAGFQISHSVRFAPVDFERETLAEGLAAAGFCADKPAFFSWLGVIPYLTEAAAMATLACIAGLPQGSGVAFDYAMPRESLGATEQSTFDALAARVAAAGEPFRLFLTPEDMELSLRTAGFSAIEDLNSVAINERYFAERKDGLRIRGTMGHLVSAWV</sequence>
<protein>
    <recommendedName>
        <fullName evidence="4">S-adenosyl-L-methionine-dependent methyltransferase</fullName>
        <ecNumber evidence="4">2.1.1.-</ecNumber>
    </recommendedName>
</protein>
<comment type="caution">
    <text evidence="5">The sequence shown here is derived from an EMBL/GenBank/DDBJ whole genome shotgun (WGS) entry which is preliminary data.</text>
</comment>
<name>A0A372IME8_9BACT</name>
<dbReference type="SUPFAM" id="SSF53335">
    <property type="entry name" value="S-adenosyl-L-methionine-dependent methyltransferases"/>
    <property type="match status" value="1"/>
</dbReference>
<dbReference type="Pfam" id="PF04072">
    <property type="entry name" value="LCM"/>
    <property type="match status" value="1"/>
</dbReference>
<dbReference type="NCBIfam" id="TIGR00027">
    <property type="entry name" value="mthyl_TIGR00027"/>
    <property type="match status" value="1"/>
</dbReference>
<dbReference type="EMBL" id="QVQT01000005">
    <property type="protein sequence ID" value="RFU15911.1"/>
    <property type="molecule type" value="Genomic_DNA"/>
</dbReference>
<evidence type="ECO:0000256" key="1">
    <source>
        <dbReference type="ARBA" id="ARBA00008138"/>
    </source>
</evidence>
<evidence type="ECO:0000256" key="2">
    <source>
        <dbReference type="ARBA" id="ARBA00022603"/>
    </source>
</evidence>
<keyword evidence="6" id="KW-1185">Reference proteome</keyword>
<comment type="similarity">
    <text evidence="1 4">Belongs to the UPF0677 family.</text>
</comment>
<reference evidence="5 6" key="1">
    <citation type="submission" date="2018-08" db="EMBL/GenBank/DDBJ databases">
        <title>Acidipila sp. 4G-K13, an acidobacterium isolated from forest soil.</title>
        <authorList>
            <person name="Gao Z.-H."/>
            <person name="Qiu L.-H."/>
        </authorList>
    </citation>
    <scope>NUCLEOTIDE SEQUENCE [LARGE SCALE GENOMIC DNA]</scope>
    <source>
        <strain evidence="5 6">4G-K13</strain>
    </source>
</reference>